<keyword evidence="3" id="KW-1185">Reference proteome</keyword>
<dbReference type="Proteomes" id="UP000494256">
    <property type="component" value="Unassembled WGS sequence"/>
</dbReference>
<proteinExistence type="predicted"/>
<protein>
    <submittedName>
        <fullName evidence="1">Uncharacterized protein</fullName>
    </submittedName>
</protein>
<dbReference type="Proteomes" id="UP000494106">
    <property type="component" value="Unassembled WGS sequence"/>
</dbReference>
<comment type="caution">
    <text evidence="1">The sequence shown here is derived from an EMBL/GenBank/DDBJ whole genome shotgun (WGS) entry which is preliminary data.</text>
</comment>
<evidence type="ECO:0000313" key="1">
    <source>
        <dbReference type="EMBL" id="CAB3228975.1"/>
    </source>
</evidence>
<evidence type="ECO:0000313" key="2">
    <source>
        <dbReference type="EMBL" id="CAB3257093.1"/>
    </source>
</evidence>
<dbReference type="AlphaFoldDB" id="A0A8S0ZDF0"/>
<dbReference type="OrthoDB" id="8181742at2759"/>
<evidence type="ECO:0000313" key="4">
    <source>
        <dbReference type="Proteomes" id="UP000494256"/>
    </source>
</evidence>
<dbReference type="EMBL" id="CADEBD010000284">
    <property type="protein sequence ID" value="CAB3228975.1"/>
    <property type="molecule type" value="Genomic_DNA"/>
</dbReference>
<reference evidence="3 4" key="1">
    <citation type="submission" date="2020-04" db="EMBL/GenBank/DDBJ databases">
        <authorList>
            <person name="Wallbank WR R."/>
            <person name="Pardo Diaz C."/>
            <person name="Kozak K."/>
            <person name="Martin S."/>
            <person name="Jiggins C."/>
            <person name="Moest M."/>
            <person name="Warren A I."/>
            <person name="Byers J.R.P. K."/>
            <person name="Montejo-Kovacevich G."/>
            <person name="Yen C E."/>
        </authorList>
    </citation>
    <scope>NUCLEOTIDE SEQUENCE [LARGE SCALE GENOMIC DNA]</scope>
</reference>
<organism evidence="1 4">
    <name type="scientific">Arctia plantaginis</name>
    <name type="common">Wood tiger moth</name>
    <name type="synonym">Phalaena plantaginis</name>
    <dbReference type="NCBI Taxonomy" id="874455"/>
    <lineage>
        <taxon>Eukaryota</taxon>
        <taxon>Metazoa</taxon>
        <taxon>Ecdysozoa</taxon>
        <taxon>Arthropoda</taxon>
        <taxon>Hexapoda</taxon>
        <taxon>Insecta</taxon>
        <taxon>Pterygota</taxon>
        <taxon>Neoptera</taxon>
        <taxon>Endopterygota</taxon>
        <taxon>Lepidoptera</taxon>
        <taxon>Glossata</taxon>
        <taxon>Ditrysia</taxon>
        <taxon>Noctuoidea</taxon>
        <taxon>Erebidae</taxon>
        <taxon>Arctiinae</taxon>
        <taxon>Arctia</taxon>
    </lineage>
</organism>
<sequence length="107" mass="12677">MDSILFFDNGRQSEIETFYECSQRYRDYYRGYPKAYHPLTYFTDPELEFQCPQDITTVYLSYPSYHVKYKQPIVLPNNIGRTTPIPALPDRTLAGRYNKAACKLFVR</sequence>
<gene>
    <name evidence="2" type="ORF">APLA_LOCUS15780</name>
    <name evidence="1" type="ORF">APLA_LOCUS3768</name>
</gene>
<evidence type="ECO:0000313" key="3">
    <source>
        <dbReference type="Proteomes" id="UP000494106"/>
    </source>
</evidence>
<name>A0A8S0ZDF0_ARCPL</name>
<dbReference type="EMBL" id="CADEBC010000590">
    <property type="protein sequence ID" value="CAB3257093.1"/>
    <property type="molecule type" value="Genomic_DNA"/>
</dbReference>
<accession>A0A8S0ZDF0</accession>